<dbReference type="InterPro" id="IPR001466">
    <property type="entry name" value="Beta-lactam-related"/>
</dbReference>
<evidence type="ECO:0000313" key="5">
    <source>
        <dbReference type="Proteomes" id="UP000054565"/>
    </source>
</evidence>
<dbReference type="STRING" id="404692.A0A0J6YLD9"/>
<dbReference type="InterPro" id="IPR012338">
    <property type="entry name" value="Beta-lactam/transpept-like"/>
</dbReference>
<evidence type="ECO:0000313" key="4">
    <source>
        <dbReference type="EMBL" id="KMP09481.1"/>
    </source>
</evidence>
<protein>
    <submittedName>
        <fullName evidence="4">Transesterase</fullName>
    </submittedName>
</protein>
<dbReference type="Gene3D" id="3.40.710.10">
    <property type="entry name" value="DD-peptidase/beta-lactamase superfamily"/>
    <property type="match status" value="1"/>
</dbReference>
<dbReference type="AlphaFoldDB" id="A0A0J6YLD9"/>
<keyword evidence="2" id="KW-0378">Hydrolase</keyword>
<evidence type="ECO:0000259" key="3">
    <source>
        <dbReference type="Pfam" id="PF00144"/>
    </source>
</evidence>
<dbReference type="EMBL" id="DS028099">
    <property type="protein sequence ID" value="KMP09481.1"/>
    <property type="molecule type" value="Genomic_DNA"/>
</dbReference>
<organism evidence="4 5">
    <name type="scientific">Coccidioides immitis RMSCC 2394</name>
    <dbReference type="NCBI Taxonomy" id="404692"/>
    <lineage>
        <taxon>Eukaryota</taxon>
        <taxon>Fungi</taxon>
        <taxon>Dikarya</taxon>
        <taxon>Ascomycota</taxon>
        <taxon>Pezizomycotina</taxon>
        <taxon>Eurotiomycetes</taxon>
        <taxon>Eurotiomycetidae</taxon>
        <taxon>Onygenales</taxon>
        <taxon>Onygenaceae</taxon>
        <taxon>Coccidioides</taxon>
    </lineage>
</organism>
<gene>
    <name evidence="4" type="ORF">CIRG_09651</name>
</gene>
<dbReference type="Proteomes" id="UP000054565">
    <property type="component" value="Unassembled WGS sequence"/>
</dbReference>
<dbReference type="PANTHER" id="PTHR43283:SF17">
    <property type="entry name" value="(LOVD), PUTATIVE (AFU_ORTHOLOGUE AFUA_5G00920)-RELATED"/>
    <property type="match status" value="1"/>
</dbReference>
<dbReference type="PANTHER" id="PTHR43283">
    <property type="entry name" value="BETA-LACTAMASE-RELATED"/>
    <property type="match status" value="1"/>
</dbReference>
<dbReference type="GO" id="GO:0016787">
    <property type="term" value="F:hydrolase activity"/>
    <property type="evidence" value="ECO:0007669"/>
    <property type="project" value="UniProtKB-KW"/>
</dbReference>
<reference evidence="5" key="1">
    <citation type="journal article" date="2010" name="Genome Res.">
        <title>Population genomic sequencing of Coccidioides fungi reveals recent hybridization and transposon control.</title>
        <authorList>
            <person name="Neafsey D.E."/>
            <person name="Barker B.M."/>
            <person name="Sharpton T.J."/>
            <person name="Stajich J.E."/>
            <person name="Park D.J."/>
            <person name="Whiston E."/>
            <person name="Hung C.-Y."/>
            <person name="McMahan C."/>
            <person name="White J."/>
            <person name="Sykes S."/>
            <person name="Heiman D."/>
            <person name="Young S."/>
            <person name="Zeng Q."/>
            <person name="Abouelleil A."/>
            <person name="Aftuck L."/>
            <person name="Bessette D."/>
            <person name="Brown A."/>
            <person name="FitzGerald M."/>
            <person name="Lui A."/>
            <person name="Macdonald J.P."/>
            <person name="Priest M."/>
            <person name="Orbach M.J."/>
            <person name="Galgiani J.N."/>
            <person name="Kirkland T.N."/>
            <person name="Cole G.T."/>
            <person name="Birren B.W."/>
            <person name="Henn M.R."/>
            <person name="Taylor J.W."/>
            <person name="Rounsley S.D."/>
        </authorList>
    </citation>
    <scope>NUCLEOTIDE SEQUENCE [LARGE SCALE GENOMIC DNA]</scope>
    <source>
        <strain evidence="5">RMSCC 2394</strain>
    </source>
</reference>
<comment type="similarity">
    <text evidence="1">Belongs to the class-A beta-lactamase family.</text>
</comment>
<dbReference type="SUPFAM" id="SSF56601">
    <property type="entry name" value="beta-lactamase/transpeptidase-like"/>
    <property type="match status" value="1"/>
</dbReference>
<proteinExistence type="inferred from homology"/>
<sequence>MAPQNEKDSNVFIRLCRPTPIGGLVESGLLVFGEQRYNTMVSLEQAFEEACNTGKIPHAVLASSNKDESFTYLRAFGFKTLSEEPKQAIKNDDIMMIFSLTKRMTSIAALQCVERSLIQLDDDVAQILPDLAALEILEGYNSDTREWILRKRKNAINLRSAEGLSPLHRQYNKAMGRPKALDGPTITTRYTSPLLFEPGTSWGYGTGLDWAGLLVTRLTKMNLEEYMKEHIWSPLGIHDATFWPEKNLDLSKRIAEMALRDPPPPLLTPRGKLFLMPGLLCLELTLKKWSILVDDGKLLSQRMVEMMFTPQLSSQSRAAIQKVFSIREASRNYIAEYIETAPYDWGLGGMLTLDNVGWARRKGTMTWSGLPNLFWFIDREADLCGVYGGQVLMNGDPQTF</sequence>
<dbReference type="OrthoDB" id="428260at2759"/>
<evidence type="ECO:0000256" key="2">
    <source>
        <dbReference type="ARBA" id="ARBA00022801"/>
    </source>
</evidence>
<dbReference type="Pfam" id="PF00144">
    <property type="entry name" value="Beta-lactamase"/>
    <property type="match status" value="1"/>
</dbReference>
<feature type="domain" description="Beta-lactamase-related" evidence="3">
    <location>
        <begin position="47"/>
        <end position="387"/>
    </location>
</feature>
<evidence type="ECO:0000256" key="1">
    <source>
        <dbReference type="ARBA" id="ARBA00009009"/>
    </source>
</evidence>
<dbReference type="InterPro" id="IPR050789">
    <property type="entry name" value="Diverse_Enzym_Activities"/>
</dbReference>
<name>A0A0J6YLD9_COCIT</name>
<accession>A0A0J6YLD9</accession>